<proteinExistence type="predicted"/>
<reference evidence="4" key="1">
    <citation type="journal article" date="2019" name="Int. J. Syst. Evol. Microbiol.">
        <title>The Global Catalogue of Microorganisms (GCM) 10K type strain sequencing project: providing services to taxonomists for standard genome sequencing and annotation.</title>
        <authorList>
            <consortium name="The Broad Institute Genomics Platform"/>
            <consortium name="The Broad Institute Genome Sequencing Center for Infectious Disease"/>
            <person name="Wu L."/>
            <person name="Ma J."/>
        </authorList>
    </citation>
    <scope>NUCLEOTIDE SEQUENCE [LARGE SCALE GENOMIC DNA]</scope>
    <source>
        <strain evidence="4">CCUG 37865</strain>
    </source>
</reference>
<dbReference type="InterPro" id="IPR036278">
    <property type="entry name" value="Sialidase_sf"/>
</dbReference>
<dbReference type="EMBL" id="JBHSDT010000001">
    <property type="protein sequence ID" value="MFC4401689.1"/>
    <property type="molecule type" value="Genomic_DNA"/>
</dbReference>
<evidence type="ECO:0000256" key="2">
    <source>
        <dbReference type="SAM" id="Phobius"/>
    </source>
</evidence>
<dbReference type="Pfam" id="PF02012">
    <property type="entry name" value="BNR"/>
    <property type="match status" value="1"/>
</dbReference>
<accession>A0ABV8WQG7</accession>
<name>A0ABV8WQG7_9BACI</name>
<protein>
    <submittedName>
        <fullName evidence="3">Oxidoreductase</fullName>
    </submittedName>
</protein>
<dbReference type="InterPro" id="IPR002860">
    <property type="entry name" value="BNR_rpt"/>
</dbReference>
<comment type="caution">
    <text evidence="3">The sequence shown here is derived from an EMBL/GenBank/DDBJ whole genome shotgun (WGS) entry which is preliminary data.</text>
</comment>
<dbReference type="RefSeq" id="WP_390248507.1">
    <property type="nucleotide sequence ID" value="NZ_JBHSDT010000001.1"/>
</dbReference>
<dbReference type="CDD" id="cd15482">
    <property type="entry name" value="Sialidase_non-viral"/>
    <property type="match status" value="1"/>
</dbReference>
<evidence type="ECO:0000313" key="4">
    <source>
        <dbReference type="Proteomes" id="UP001595882"/>
    </source>
</evidence>
<dbReference type="InterPro" id="IPR015943">
    <property type="entry name" value="WD40/YVTN_repeat-like_dom_sf"/>
</dbReference>
<dbReference type="Gene3D" id="2.130.10.10">
    <property type="entry name" value="YVTN repeat-like/Quinoprotein amine dehydrogenase"/>
    <property type="match status" value="1"/>
</dbReference>
<keyword evidence="2" id="KW-1133">Transmembrane helix</keyword>
<sequence>MKNKIPIAIGFSMLLVVLVMIPFYQNRDGVQTSANPREPQSSEEPLHQEQEPEPLRPTIVDGDIGYSLQNDDLNITYDGGENWILVPIEKELLFSGEYRGNQQQLIDNSFILSDDHAVFLYAYGNGENSPVKHIYSDNQGETWDEVTITEKGLGLRFRKIKMLTDDFWYVVISGSRKMSQEGALIFFSKDQGQNWQSINMPATTRLVADGGFVDETTAFMSYGMINPQEPELYVTNNAGETWKEAVFHMPSKYDRVFVMPNTPYKEKDHLAMLVDQGPNGDYMGGLIQGKFISTDNGLTWTFAEEVEPEIEEIG</sequence>
<feature type="region of interest" description="Disordered" evidence="1">
    <location>
        <begin position="30"/>
        <end position="57"/>
    </location>
</feature>
<keyword evidence="2" id="KW-0812">Transmembrane</keyword>
<feature type="compositionally biased region" description="Basic and acidic residues" evidence="1">
    <location>
        <begin position="44"/>
        <end position="54"/>
    </location>
</feature>
<keyword evidence="2" id="KW-0472">Membrane</keyword>
<evidence type="ECO:0000256" key="1">
    <source>
        <dbReference type="SAM" id="MobiDB-lite"/>
    </source>
</evidence>
<organism evidence="3 4">
    <name type="scientific">Gracilibacillus xinjiangensis</name>
    <dbReference type="NCBI Taxonomy" id="1193282"/>
    <lineage>
        <taxon>Bacteria</taxon>
        <taxon>Bacillati</taxon>
        <taxon>Bacillota</taxon>
        <taxon>Bacilli</taxon>
        <taxon>Bacillales</taxon>
        <taxon>Bacillaceae</taxon>
        <taxon>Gracilibacillus</taxon>
    </lineage>
</organism>
<evidence type="ECO:0000313" key="3">
    <source>
        <dbReference type="EMBL" id="MFC4401689.1"/>
    </source>
</evidence>
<keyword evidence="4" id="KW-1185">Reference proteome</keyword>
<dbReference type="SUPFAM" id="SSF50939">
    <property type="entry name" value="Sialidases"/>
    <property type="match status" value="1"/>
</dbReference>
<feature type="transmembrane region" description="Helical" evidence="2">
    <location>
        <begin position="7"/>
        <end position="24"/>
    </location>
</feature>
<dbReference type="Proteomes" id="UP001595882">
    <property type="component" value="Unassembled WGS sequence"/>
</dbReference>
<gene>
    <name evidence="3" type="ORF">ACFOY7_01065</name>
</gene>